<dbReference type="Proteomes" id="UP000320672">
    <property type="component" value="Chromosome"/>
</dbReference>
<evidence type="ECO:0000313" key="4">
    <source>
        <dbReference type="EMBL" id="QDS91571.1"/>
    </source>
</evidence>
<dbReference type="InterPro" id="IPR050955">
    <property type="entry name" value="Plant_Biomass_Hydrol_Est"/>
</dbReference>
<dbReference type="PANTHER" id="PTHR43037:SF1">
    <property type="entry name" value="BLL1128 PROTEIN"/>
    <property type="match status" value="1"/>
</dbReference>
<dbReference type="GO" id="GO:0016787">
    <property type="term" value="F:hydrolase activity"/>
    <property type="evidence" value="ECO:0007669"/>
    <property type="project" value="InterPro"/>
</dbReference>
<evidence type="ECO:0000256" key="1">
    <source>
        <dbReference type="ARBA" id="ARBA00022729"/>
    </source>
</evidence>
<evidence type="ECO:0000313" key="5">
    <source>
        <dbReference type="Proteomes" id="UP000320672"/>
    </source>
</evidence>
<organism evidence="4 5">
    <name type="scientific">Roseimaritima multifibrata</name>
    <dbReference type="NCBI Taxonomy" id="1930274"/>
    <lineage>
        <taxon>Bacteria</taxon>
        <taxon>Pseudomonadati</taxon>
        <taxon>Planctomycetota</taxon>
        <taxon>Planctomycetia</taxon>
        <taxon>Pirellulales</taxon>
        <taxon>Pirellulaceae</taxon>
        <taxon>Roseimaritima</taxon>
    </lineage>
</organism>
<accession>A0A517M9Q9</accession>
<feature type="chain" id="PRO_5021866541" evidence="2">
    <location>
        <begin position="21"/>
        <end position="237"/>
    </location>
</feature>
<protein>
    <submittedName>
        <fullName evidence="4">Prolyl oligopeptidase family protein</fullName>
    </submittedName>
</protein>
<dbReference type="InterPro" id="IPR002925">
    <property type="entry name" value="Dienelactn_hydro"/>
</dbReference>
<dbReference type="AlphaFoldDB" id="A0A517M9Q9"/>
<sequence length="237" mass="26746" precursor="true">MRTLITFLSLMAVASATATADDSTQTAQRLDAQVKVEMDYLLALPKDYDKQDSWPLILFLHGAGERGDDLELVKMHGPPKLIGEGKDMPFIVVSPQCPKNVWWEPIELSALLDQVIKKYKVDEDRIYVTGLSMGGFGTWELAAFTPDRFAAIAPICGGGEKYWTRRFVHLPVWAFHGAKDTGVLPERSQSMVDALKKQGGNPKLTIYPEAGHDAWTETYNNPDFYKWLLEQKREQKQ</sequence>
<feature type="domain" description="Dienelactone hydrolase" evidence="3">
    <location>
        <begin position="112"/>
        <end position="212"/>
    </location>
</feature>
<dbReference type="Gene3D" id="3.40.50.1820">
    <property type="entry name" value="alpha/beta hydrolase"/>
    <property type="match status" value="1"/>
</dbReference>
<evidence type="ECO:0000256" key="2">
    <source>
        <dbReference type="SAM" id="SignalP"/>
    </source>
</evidence>
<name>A0A517M9Q9_9BACT</name>
<reference evidence="4 5" key="1">
    <citation type="submission" date="2019-02" db="EMBL/GenBank/DDBJ databases">
        <title>Deep-cultivation of Planctomycetes and their phenomic and genomic characterization uncovers novel biology.</title>
        <authorList>
            <person name="Wiegand S."/>
            <person name="Jogler M."/>
            <person name="Boedeker C."/>
            <person name="Pinto D."/>
            <person name="Vollmers J."/>
            <person name="Rivas-Marin E."/>
            <person name="Kohn T."/>
            <person name="Peeters S.H."/>
            <person name="Heuer A."/>
            <person name="Rast P."/>
            <person name="Oberbeckmann S."/>
            <person name="Bunk B."/>
            <person name="Jeske O."/>
            <person name="Meyerdierks A."/>
            <person name="Storesund J.E."/>
            <person name="Kallscheuer N."/>
            <person name="Luecker S."/>
            <person name="Lage O.M."/>
            <person name="Pohl T."/>
            <person name="Merkel B.J."/>
            <person name="Hornburger P."/>
            <person name="Mueller R.-W."/>
            <person name="Bruemmer F."/>
            <person name="Labrenz M."/>
            <person name="Spormann A.M."/>
            <person name="Op den Camp H."/>
            <person name="Overmann J."/>
            <person name="Amann R."/>
            <person name="Jetten M.S.M."/>
            <person name="Mascher T."/>
            <person name="Medema M.H."/>
            <person name="Devos D.P."/>
            <person name="Kaster A.-K."/>
            <person name="Ovreas L."/>
            <person name="Rohde M."/>
            <person name="Galperin M.Y."/>
            <person name="Jogler C."/>
        </authorList>
    </citation>
    <scope>NUCLEOTIDE SEQUENCE [LARGE SCALE GENOMIC DNA]</scope>
    <source>
        <strain evidence="4 5">FF011L</strain>
    </source>
</reference>
<keyword evidence="1 2" id="KW-0732">Signal</keyword>
<dbReference type="SUPFAM" id="SSF53474">
    <property type="entry name" value="alpha/beta-Hydrolases"/>
    <property type="match status" value="1"/>
</dbReference>
<dbReference type="EMBL" id="CP036262">
    <property type="protein sequence ID" value="QDS91571.1"/>
    <property type="molecule type" value="Genomic_DNA"/>
</dbReference>
<evidence type="ECO:0000259" key="3">
    <source>
        <dbReference type="Pfam" id="PF01738"/>
    </source>
</evidence>
<proteinExistence type="predicted"/>
<gene>
    <name evidence="4" type="ORF">FF011L_03010</name>
</gene>
<dbReference type="KEGG" id="rml:FF011L_03010"/>
<keyword evidence="5" id="KW-1185">Reference proteome</keyword>
<dbReference type="Pfam" id="PF01738">
    <property type="entry name" value="DLH"/>
    <property type="match status" value="1"/>
</dbReference>
<dbReference type="PANTHER" id="PTHR43037">
    <property type="entry name" value="UNNAMED PRODUCT-RELATED"/>
    <property type="match status" value="1"/>
</dbReference>
<feature type="signal peptide" evidence="2">
    <location>
        <begin position="1"/>
        <end position="20"/>
    </location>
</feature>
<dbReference type="InterPro" id="IPR029058">
    <property type="entry name" value="AB_hydrolase_fold"/>
</dbReference>
<dbReference type="RefSeq" id="WP_218932937.1">
    <property type="nucleotide sequence ID" value="NZ_CP036262.1"/>
</dbReference>